<comment type="subcellular location">
    <subcellularLocation>
        <location evidence="2">Membrane</location>
    </subcellularLocation>
</comment>
<evidence type="ECO:0000256" key="11">
    <source>
        <dbReference type="SAM" id="Phobius"/>
    </source>
</evidence>
<comment type="function">
    <text evidence="9">May play the central regulatory role in sporulation. It may be an element of the effector pathway responsible for the activation of sporulation genes in response to nutritional stress. Spo0A may act in concert with spo0H (a sigma factor) to control the expression of some genes that are critical to the sporulation process.</text>
</comment>
<dbReference type="SUPFAM" id="SSF55874">
    <property type="entry name" value="ATPase domain of HSP90 chaperone/DNA topoisomerase II/histidine kinase"/>
    <property type="match status" value="1"/>
</dbReference>
<dbReference type="InterPro" id="IPR001638">
    <property type="entry name" value="Solute-binding_3/MltF_N"/>
</dbReference>
<evidence type="ECO:0000256" key="6">
    <source>
        <dbReference type="ARBA" id="ARBA00022679"/>
    </source>
</evidence>
<dbReference type="FunFam" id="3.30.565.10:FF:000006">
    <property type="entry name" value="Sensor histidine kinase WalK"/>
    <property type="match status" value="1"/>
</dbReference>
<dbReference type="InterPro" id="IPR001789">
    <property type="entry name" value="Sig_transdc_resp-reg_receiver"/>
</dbReference>
<keyword evidence="11" id="KW-0472">Membrane</keyword>
<dbReference type="SUPFAM" id="SSF53850">
    <property type="entry name" value="Periplasmic binding protein-like II"/>
    <property type="match status" value="2"/>
</dbReference>
<dbReference type="SMART" id="SM00448">
    <property type="entry name" value="REC"/>
    <property type="match status" value="1"/>
</dbReference>
<dbReference type="EMBL" id="FQZY01000043">
    <property type="protein sequence ID" value="SHK32998.1"/>
    <property type="molecule type" value="Genomic_DNA"/>
</dbReference>
<dbReference type="Pfam" id="PF00072">
    <property type="entry name" value="Response_reg"/>
    <property type="match status" value="1"/>
</dbReference>
<evidence type="ECO:0000256" key="9">
    <source>
        <dbReference type="ARBA" id="ARBA00024867"/>
    </source>
</evidence>
<dbReference type="InterPro" id="IPR003661">
    <property type="entry name" value="HisK_dim/P_dom"/>
</dbReference>
<dbReference type="InterPro" id="IPR036890">
    <property type="entry name" value="HATPase_C_sf"/>
</dbReference>
<dbReference type="GO" id="GO:0016020">
    <property type="term" value="C:membrane"/>
    <property type="evidence" value="ECO:0007669"/>
    <property type="project" value="UniProtKB-SubCell"/>
</dbReference>
<gene>
    <name evidence="15" type="ORF">SAMN02745243_02717</name>
</gene>
<organism evidence="15 16">
    <name type="scientific">Hespellia stercorisuis DSM 15480</name>
    <dbReference type="NCBI Taxonomy" id="1121950"/>
    <lineage>
        <taxon>Bacteria</taxon>
        <taxon>Bacillati</taxon>
        <taxon>Bacillota</taxon>
        <taxon>Clostridia</taxon>
        <taxon>Lachnospirales</taxon>
        <taxon>Lachnospiraceae</taxon>
        <taxon>Hespellia</taxon>
    </lineage>
</organism>
<dbReference type="Proteomes" id="UP000184301">
    <property type="component" value="Unassembled WGS sequence"/>
</dbReference>
<dbReference type="Gene3D" id="3.40.50.2300">
    <property type="match status" value="1"/>
</dbReference>
<feature type="chain" id="PRO_5009920646" description="Stage 0 sporulation protein A homolog" evidence="12">
    <location>
        <begin position="27"/>
        <end position="954"/>
    </location>
</feature>
<evidence type="ECO:0000256" key="4">
    <source>
        <dbReference type="ARBA" id="ARBA00018672"/>
    </source>
</evidence>
<dbReference type="RefSeq" id="WP_073111401.1">
    <property type="nucleotide sequence ID" value="NZ_FQZY01000043.1"/>
</dbReference>
<dbReference type="PANTHER" id="PTHR43047:SF64">
    <property type="entry name" value="HISTIDINE KINASE CONTAINING CHEY-HOMOLOGOUS RECEIVER DOMAIN AND PAS DOMAIN-RELATED"/>
    <property type="match status" value="1"/>
</dbReference>
<dbReference type="Pfam" id="PF02518">
    <property type="entry name" value="HATPase_c"/>
    <property type="match status" value="1"/>
</dbReference>
<evidence type="ECO:0000256" key="5">
    <source>
        <dbReference type="ARBA" id="ARBA00022553"/>
    </source>
</evidence>
<keyword evidence="8" id="KW-0902">Two-component regulatory system</keyword>
<dbReference type="EC" id="2.7.13.3" evidence="3"/>
<dbReference type="Pfam" id="PF00497">
    <property type="entry name" value="SBP_bac_3"/>
    <property type="match status" value="2"/>
</dbReference>
<dbReference type="PROSITE" id="PS50110">
    <property type="entry name" value="RESPONSE_REGULATORY"/>
    <property type="match status" value="1"/>
</dbReference>
<keyword evidence="7 15" id="KW-0418">Kinase</keyword>
<keyword evidence="12" id="KW-0732">Signal</keyword>
<dbReference type="CDD" id="cd00082">
    <property type="entry name" value="HisKA"/>
    <property type="match status" value="1"/>
</dbReference>
<proteinExistence type="predicted"/>
<dbReference type="PRINTS" id="PR00344">
    <property type="entry name" value="BCTRLSENSOR"/>
</dbReference>
<keyword evidence="6" id="KW-0808">Transferase</keyword>
<feature type="domain" description="Histidine kinase" evidence="13">
    <location>
        <begin position="581"/>
        <end position="804"/>
    </location>
</feature>
<dbReference type="SUPFAM" id="SSF52172">
    <property type="entry name" value="CheY-like"/>
    <property type="match status" value="1"/>
</dbReference>
<evidence type="ECO:0000259" key="13">
    <source>
        <dbReference type="PROSITE" id="PS50109"/>
    </source>
</evidence>
<dbReference type="Gene3D" id="3.30.565.10">
    <property type="entry name" value="Histidine kinase-like ATPase, C-terminal domain"/>
    <property type="match status" value="1"/>
</dbReference>
<keyword evidence="11" id="KW-0812">Transmembrane</keyword>
<evidence type="ECO:0000313" key="15">
    <source>
        <dbReference type="EMBL" id="SHK32998.1"/>
    </source>
</evidence>
<dbReference type="STRING" id="1121950.SAMN02745243_02717"/>
<dbReference type="CDD" id="cd16922">
    <property type="entry name" value="HATPase_EvgS-ArcB-TorS-like"/>
    <property type="match status" value="1"/>
</dbReference>
<dbReference type="Gene3D" id="3.40.190.10">
    <property type="entry name" value="Periplasmic binding protein-like II"/>
    <property type="match status" value="4"/>
</dbReference>
<sequence length="954" mass="106410">MKNVKKTTAILLCILLLVGTVIPVFAAQTTTKTTIRVGCVDIDSFLVLNEDGTASGYGAEYLGELSKYTGWNYEYVNGTWNECMQWLKEGKIDLLLPAEYSPQRAQEYNYSTLECFIDYVAFLTRADEEELYFEDYDHFDGLAVGMIEGNFLNTKFEEFAAQKGFRYQTQYYSTMKELNQGLEDKEVDAIVTGNMSIAENQKLLAEFDYMPTYFITRKSDTTILPALNDAMYQMKLQTPKFAINLMEKYYGAIARQIQSFSKEETQFIGQAAPVTVACDADNYPFSWYDSKSSSFKGIDVDLLKRISEISGLTFEIKQTDSFKKAWELAKIGEVALLTGVYGNDSISKQYQMTFTTSYMNEYLVGVAKKNSMITSGMNVTAVLLSNFVGSQEYMKTSHTNWTFLTAESVEEGLDLVESGKADVMFLNSYLMQSDSFLDNYPELAIASTNMESIPISFGVAETAGGAGLQAESETSAQMLYSVINKSLLQITEENIDKYIANNTNIEAAPLSLGGLLRRYPLFFVGLATLLIFVIAVVVSLLYAAKIRSKKNEVLAQKNEELREAVTLAEKANAAKSEFLSRMSHEIRTPMNAIMGITQILLTTPSTSLESREYLTKMDHASGHLLALINDILDMARIESHKVILDQKPCTIAEFIPMVDTIIRPLAEAKEITYNSNGTDIPSQVFLMDKLRLQQVFINLLNNAVKFTNRGGLVEFDVRKLSENEDKAAILFMVRDNGIGISEEFLPKIYDDFEREEVGQTSEHSGTGLGLAIVKNLVSLMQGTISVKSKVGVGTEFSVILCLDKCGEPAGQTDPEAFAPEMPGMTYHFEHKRILLAEDHPLNVEIAKKLLENVGIQVETAANGQLAVEQFEKSPLYYYDMVLMDIRMPVMDGHQATEQIRGLDRADSQLPIIAMSANAFAEDVSESLAHGMNEHVTKPIAVAALYEVLQKYLGK</sequence>
<dbReference type="SUPFAM" id="SSF47384">
    <property type="entry name" value="Homodimeric domain of signal transducing histidine kinase"/>
    <property type="match status" value="1"/>
</dbReference>
<dbReference type="InterPro" id="IPR003594">
    <property type="entry name" value="HATPase_dom"/>
</dbReference>
<dbReference type="SMART" id="SM00062">
    <property type="entry name" value="PBPb"/>
    <property type="match status" value="2"/>
</dbReference>
<feature type="modified residue" description="4-aspartylphosphate" evidence="10">
    <location>
        <position position="884"/>
    </location>
</feature>
<evidence type="ECO:0000256" key="1">
    <source>
        <dbReference type="ARBA" id="ARBA00000085"/>
    </source>
</evidence>
<feature type="signal peptide" evidence="12">
    <location>
        <begin position="1"/>
        <end position="26"/>
    </location>
</feature>
<evidence type="ECO:0000256" key="12">
    <source>
        <dbReference type="SAM" id="SignalP"/>
    </source>
</evidence>
<evidence type="ECO:0000313" key="16">
    <source>
        <dbReference type="Proteomes" id="UP000184301"/>
    </source>
</evidence>
<reference evidence="15 16" key="1">
    <citation type="submission" date="2016-11" db="EMBL/GenBank/DDBJ databases">
        <authorList>
            <person name="Jaros S."/>
            <person name="Januszkiewicz K."/>
            <person name="Wedrychowicz H."/>
        </authorList>
    </citation>
    <scope>NUCLEOTIDE SEQUENCE [LARGE SCALE GENOMIC DNA]</scope>
    <source>
        <strain evidence="15 16">DSM 15480</strain>
    </source>
</reference>
<keyword evidence="11" id="KW-1133">Transmembrane helix</keyword>
<dbReference type="CDD" id="cd17546">
    <property type="entry name" value="REC_hyHK_CKI1_RcsC-like"/>
    <property type="match status" value="1"/>
</dbReference>
<protein>
    <recommendedName>
        <fullName evidence="4">Stage 0 sporulation protein A homolog</fullName>
        <ecNumber evidence="3">2.7.13.3</ecNumber>
    </recommendedName>
</protein>
<dbReference type="SMART" id="SM00388">
    <property type="entry name" value="HisKA"/>
    <property type="match status" value="1"/>
</dbReference>
<dbReference type="GO" id="GO:0000155">
    <property type="term" value="F:phosphorelay sensor kinase activity"/>
    <property type="evidence" value="ECO:0007669"/>
    <property type="project" value="InterPro"/>
</dbReference>
<dbReference type="InterPro" id="IPR036097">
    <property type="entry name" value="HisK_dim/P_sf"/>
</dbReference>
<evidence type="ECO:0000256" key="10">
    <source>
        <dbReference type="PROSITE-ProRule" id="PRU00169"/>
    </source>
</evidence>
<feature type="transmembrane region" description="Helical" evidence="11">
    <location>
        <begin position="519"/>
        <end position="544"/>
    </location>
</feature>
<dbReference type="InterPro" id="IPR011006">
    <property type="entry name" value="CheY-like_superfamily"/>
</dbReference>
<dbReference type="SMART" id="SM00387">
    <property type="entry name" value="HATPase_c"/>
    <property type="match status" value="1"/>
</dbReference>
<keyword evidence="16" id="KW-1185">Reference proteome</keyword>
<dbReference type="OrthoDB" id="9810305at2"/>
<dbReference type="InterPro" id="IPR005467">
    <property type="entry name" value="His_kinase_dom"/>
</dbReference>
<dbReference type="InterPro" id="IPR004358">
    <property type="entry name" value="Sig_transdc_His_kin-like_C"/>
</dbReference>
<evidence type="ECO:0000259" key="14">
    <source>
        <dbReference type="PROSITE" id="PS50110"/>
    </source>
</evidence>
<evidence type="ECO:0000256" key="2">
    <source>
        <dbReference type="ARBA" id="ARBA00004370"/>
    </source>
</evidence>
<evidence type="ECO:0000256" key="8">
    <source>
        <dbReference type="ARBA" id="ARBA00023012"/>
    </source>
</evidence>
<dbReference type="Gene3D" id="1.10.287.130">
    <property type="match status" value="1"/>
</dbReference>
<dbReference type="PANTHER" id="PTHR43047">
    <property type="entry name" value="TWO-COMPONENT HISTIDINE PROTEIN KINASE"/>
    <property type="match status" value="1"/>
</dbReference>
<dbReference type="Pfam" id="PF00512">
    <property type="entry name" value="HisKA"/>
    <property type="match status" value="1"/>
</dbReference>
<accession>A0A1M6RKV5</accession>
<evidence type="ECO:0000256" key="7">
    <source>
        <dbReference type="ARBA" id="ARBA00022777"/>
    </source>
</evidence>
<dbReference type="AlphaFoldDB" id="A0A1M6RKV5"/>
<name>A0A1M6RKV5_9FIRM</name>
<evidence type="ECO:0000256" key="3">
    <source>
        <dbReference type="ARBA" id="ARBA00012438"/>
    </source>
</evidence>
<dbReference type="PROSITE" id="PS50109">
    <property type="entry name" value="HIS_KIN"/>
    <property type="match status" value="1"/>
</dbReference>
<keyword evidence="5 10" id="KW-0597">Phosphoprotein</keyword>
<feature type="domain" description="Response regulatory" evidence="14">
    <location>
        <begin position="832"/>
        <end position="952"/>
    </location>
</feature>
<comment type="catalytic activity">
    <reaction evidence="1">
        <text>ATP + protein L-histidine = ADP + protein N-phospho-L-histidine.</text>
        <dbReference type="EC" id="2.7.13.3"/>
    </reaction>
</comment>